<evidence type="ECO:0000256" key="3">
    <source>
        <dbReference type="ARBA" id="ARBA00022490"/>
    </source>
</evidence>
<dbReference type="GO" id="GO:0051010">
    <property type="term" value="F:microtubule plus-end binding"/>
    <property type="evidence" value="ECO:0007669"/>
    <property type="project" value="TreeGrafter"/>
</dbReference>
<evidence type="ECO:0000313" key="12">
    <source>
        <dbReference type="Proteomes" id="UP000193467"/>
    </source>
</evidence>
<dbReference type="OrthoDB" id="2130750at2759"/>
<evidence type="ECO:0000256" key="1">
    <source>
        <dbReference type="ARBA" id="ARBA00004245"/>
    </source>
</evidence>
<dbReference type="PROSITE" id="PS50245">
    <property type="entry name" value="CAP_GLY_2"/>
    <property type="match status" value="1"/>
</dbReference>
<feature type="compositionally biased region" description="Acidic residues" evidence="9">
    <location>
        <begin position="308"/>
        <end position="333"/>
    </location>
</feature>
<dbReference type="InterPro" id="IPR022157">
    <property type="entry name" value="Dynactin"/>
</dbReference>
<evidence type="ECO:0000256" key="4">
    <source>
        <dbReference type="ARBA" id="ARBA00022701"/>
    </source>
</evidence>
<accession>A0A1Y2FXB2</accession>
<dbReference type="PROSITE" id="PS00845">
    <property type="entry name" value="CAP_GLY_1"/>
    <property type="match status" value="1"/>
</dbReference>
<reference evidence="11 12" key="1">
    <citation type="submission" date="2016-07" db="EMBL/GenBank/DDBJ databases">
        <title>Pervasive Adenine N6-methylation of Active Genes in Fungi.</title>
        <authorList>
            <consortium name="DOE Joint Genome Institute"/>
            <person name="Mondo S.J."/>
            <person name="Dannebaum R.O."/>
            <person name="Kuo R.C."/>
            <person name="Labutti K."/>
            <person name="Haridas S."/>
            <person name="Kuo A."/>
            <person name="Salamov A."/>
            <person name="Ahrendt S.R."/>
            <person name="Lipzen A."/>
            <person name="Sullivan W."/>
            <person name="Andreopoulos W.B."/>
            <person name="Clum A."/>
            <person name="Lindquist E."/>
            <person name="Daum C."/>
            <person name="Ramamoorthy G.K."/>
            <person name="Gryganskyi A."/>
            <person name="Culley D."/>
            <person name="Magnuson J.K."/>
            <person name="James T.Y."/>
            <person name="O'Malley M.A."/>
            <person name="Stajich J.E."/>
            <person name="Spatafora J.W."/>
            <person name="Visel A."/>
            <person name="Grigoriev I.V."/>
        </authorList>
    </citation>
    <scope>NUCLEOTIDE SEQUENCE [LARGE SCALE GENOMIC DNA]</scope>
    <source>
        <strain evidence="11 12">62-1032</strain>
    </source>
</reference>
<dbReference type="SUPFAM" id="SSF74924">
    <property type="entry name" value="Cap-Gly domain"/>
    <property type="match status" value="1"/>
</dbReference>
<sequence>MANTATPPPILSLSTRVQVAAGAGYIRFVGQTSFATGKWVGVELDLPGGKNDGSVAGKRYFNCQQNRGVFVRPSQIRLLLDGEGAEATDGRESPTPTRPRPSSSLTRPSLSSSSSRRPSSSAAVPPATATLSGRSSSASSRAPSPAKPALSTTSSSRPPSALGPQAPKLASRSSSTTGRPPSSTGSSTLPPPGSTRKPSISSMLPPPTPSSSSSLRRPPSVTGRTATTNFAPPSGGISRMGPPPPGSAMKRGLSASSAGSSAGGGGGMAQRRASMARSPPPPPVVESRTMGMERQLSGTASSAGEGLLSEEEPMEEEEEPEAEAEVEVEEQQVEEEKEKEQEQDDPFSLRNADRKKLAEATIPRRAHEELLAKLRILESRRSEDRERLRELERLKEEGEEWKTVKERSKSKIMELAAEVKGLKSQNHTLSTSLNLLQSQHDDLSESLELALLDKEVAEEKFEAANAALEGEKERAEERGVEVGVLRGELERMEARGDAELAQSRSGGEGDEPRSSLAFIQLEKQNERLKDALYRLRELTTESESESRKRIHDLEKELDLTSDLQADYESTLISLDRAETQIEDLKTQLDDALGAEEMLEELTARNLNFSERLEELHATVEDLEALKELNDELEESHVETEKQMQEELDLKDLQLRDLTLRGDALEESVADYETTIGQFRELVGSLQADLDQLRQHQQTRETESQSLTSQSQAMLNLNLKLQSSVLKGQVKTIELELRKLEARQAGDMLGLIKPYLLPSFFEQDSDAVDSLLFFQRLAYKTDLIAMIIEQRHNVTDSLNSVVPEGLVGVCETRATLSHFSSLNKRFAAQLKRCPPDVFLKMGRIYHEVLPVERRMDAFVEALRKEELREVECGREVEGFIAQSEHLAEVHLQGSVLDLAEREQGYVASVDLDFDTIAAAAGWTKQALATMSRDPDVEREDGDANIDDSLFKPLQNLVNQARNAKVVTKKLLRRLDELVSNSSALALEHAQGFETLAYNSSAIASAAAKLATDTSHYLTDVRTSKQPFQLSAVLAIAKEIAATELGKQTQRPLEEINALLAQLVEDVGTTLATAGDGESVVKLAYDPPWIARVAELQQNAAINVDAERKVVKLNEEMRDLVREMRIKDQSHQESSVKIELMEKRMEAVKKQGEAMTELEAELGKAKKQTQDYEDAMTVLQKDLDDMEAELNKVKQVAATVDKQGAARAGEGDPISYEGNMETSYLIEQISSLRGAIRFLRSENSYLKSQDLLTELDSLPSYAVPPLTLPPSPPHSPTGLPSTRPSPPPLSFALESKLLLREARLLSSTPRLVDLSTVKPGGQRGWQPKSRAPRNQWLAEKERASVLGRKVERLWEMRPTMMV</sequence>
<organism evidence="11 12">
    <name type="scientific">Leucosporidium creatinivorum</name>
    <dbReference type="NCBI Taxonomy" id="106004"/>
    <lineage>
        <taxon>Eukaryota</taxon>
        <taxon>Fungi</taxon>
        <taxon>Dikarya</taxon>
        <taxon>Basidiomycota</taxon>
        <taxon>Pucciniomycotina</taxon>
        <taxon>Microbotryomycetes</taxon>
        <taxon>Leucosporidiales</taxon>
        <taxon>Leucosporidium</taxon>
    </lineage>
</organism>
<keyword evidence="7" id="KW-0206">Cytoskeleton</keyword>
<keyword evidence="6 8" id="KW-0175">Coiled coil</keyword>
<proteinExistence type="inferred from homology"/>
<feature type="compositionally biased region" description="Polar residues" evidence="9">
    <location>
        <begin position="222"/>
        <end position="231"/>
    </location>
</feature>
<dbReference type="InParanoid" id="A0A1Y2FXB2"/>
<feature type="compositionally biased region" description="Low complexity" evidence="9">
    <location>
        <begin position="100"/>
        <end position="151"/>
    </location>
</feature>
<comment type="subcellular location">
    <subcellularLocation>
        <location evidence="1">Cytoplasm</location>
        <location evidence="1">Cytoskeleton</location>
    </subcellularLocation>
</comment>
<keyword evidence="5" id="KW-0243">Dynein</keyword>
<keyword evidence="3" id="KW-0963">Cytoplasm</keyword>
<evidence type="ECO:0000313" key="11">
    <source>
        <dbReference type="EMBL" id="ORY88624.1"/>
    </source>
</evidence>
<evidence type="ECO:0000259" key="10">
    <source>
        <dbReference type="PROSITE" id="PS50245"/>
    </source>
</evidence>
<feature type="domain" description="CAP-Gly" evidence="10">
    <location>
        <begin position="30"/>
        <end position="72"/>
    </location>
</feature>
<dbReference type="GO" id="GO:0005938">
    <property type="term" value="C:cell cortex"/>
    <property type="evidence" value="ECO:0007669"/>
    <property type="project" value="TreeGrafter"/>
</dbReference>
<dbReference type="PANTHER" id="PTHR18916">
    <property type="entry name" value="DYNACTIN 1-RELATED MICROTUBULE-BINDING"/>
    <property type="match status" value="1"/>
</dbReference>
<feature type="region of interest" description="Disordered" evidence="9">
    <location>
        <begin position="84"/>
        <end position="364"/>
    </location>
</feature>
<evidence type="ECO:0000256" key="7">
    <source>
        <dbReference type="ARBA" id="ARBA00023212"/>
    </source>
</evidence>
<keyword evidence="4" id="KW-0493">Microtubule</keyword>
<dbReference type="STRING" id="106004.A0A1Y2FXB2"/>
<feature type="compositionally biased region" description="Pro residues" evidence="9">
    <location>
        <begin position="1264"/>
        <end position="1273"/>
    </location>
</feature>
<evidence type="ECO:0000256" key="5">
    <source>
        <dbReference type="ARBA" id="ARBA00023017"/>
    </source>
</evidence>
<keyword evidence="12" id="KW-1185">Reference proteome</keyword>
<comment type="caution">
    <text evidence="11">The sequence shown here is derived from an EMBL/GenBank/DDBJ whole genome shotgun (WGS) entry which is preliminary data.</text>
</comment>
<evidence type="ECO:0000256" key="2">
    <source>
        <dbReference type="ARBA" id="ARBA00011010"/>
    </source>
</evidence>
<name>A0A1Y2FXB2_9BASI</name>
<dbReference type="Pfam" id="PF12455">
    <property type="entry name" value="Dynactin"/>
    <property type="match status" value="1"/>
</dbReference>
<protein>
    <submittedName>
        <fullName evidence="11">Dynein associated protein-domain-containing protein</fullName>
    </submittedName>
</protein>
<feature type="compositionally biased region" description="Low complexity" evidence="9">
    <location>
        <begin position="210"/>
        <end position="220"/>
    </location>
</feature>
<comment type="similarity">
    <text evidence="2">Belongs to the dynactin 150 kDa subunit family.</text>
</comment>
<dbReference type="GO" id="GO:0035371">
    <property type="term" value="C:microtubule plus-end"/>
    <property type="evidence" value="ECO:0007669"/>
    <property type="project" value="TreeGrafter"/>
</dbReference>
<evidence type="ECO:0000256" key="8">
    <source>
        <dbReference type="SAM" id="Coils"/>
    </source>
</evidence>
<dbReference type="InterPro" id="IPR000938">
    <property type="entry name" value="CAP-Gly_domain"/>
</dbReference>
<dbReference type="GO" id="GO:0031122">
    <property type="term" value="P:cytoplasmic microtubule organization"/>
    <property type="evidence" value="ECO:0007669"/>
    <property type="project" value="TreeGrafter"/>
</dbReference>
<evidence type="ECO:0000256" key="6">
    <source>
        <dbReference type="ARBA" id="ARBA00023054"/>
    </source>
</evidence>
<feature type="coiled-coil region" evidence="8">
    <location>
        <begin position="567"/>
        <end position="649"/>
    </location>
</feature>
<dbReference type="InterPro" id="IPR036859">
    <property type="entry name" value="CAP-Gly_dom_sf"/>
</dbReference>
<feature type="compositionally biased region" description="Low complexity" evidence="9">
    <location>
        <begin position="251"/>
        <end position="260"/>
    </location>
</feature>
<evidence type="ECO:0000256" key="9">
    <source>
        <dbReference type="SAM" id="MobiDB-lite"/>
    </source>
</evidence>
<dbReference type="SMART" id="SM01052">
    <property type="entry name" value="CAP_GLY"/>
    <property type="match status" value="1"/>
</dbReference>
<dbReference type="EMBL" id="MCGR01000009">
    <property type="protein sequence ID" value="ORY88624.1"/>
    <property type="molecule type" value="Genomic_DNA"/>
</dbReference>
<feature type="region of interest" description="Disordered" evidence="9">
    <location>
        <begin position="1261"/>
        <end position="1285"/>
    </location>
</feature>
<dbReference type="Proteomes" id="UP000193467">
    <property type="component" value="Unassembled WGS sequence"/>
</dbReference>
<dbReference type="Gene3D" id="2.30.30.190">
    <property type="entry name" value="CAP Gly-rich-like domain"/>
    <property type="match status" value="1"/>
</dbReference>
<feature type="compositionally biased region" description="Low complexity" evidence="9">
    <location>
        <begin position="171"/>
        <end position="203"/>
    </location>
</feature>
<dbReference type="PANTHER" id="PTHR18916:SF82">
    <property type="entry name" value="CAP-GLY DOMAIN-CONTAINING PROTEIN"/>
    <property type="match status" value="1"/>
</dbReference>
<feature type="coiled-coil region" evidence="8">
    <location>
        <begin position="1101"/>
        <end position="1201"/>
    </location>
</feature>
<gene>
    <name evidence="11" type="ORF">BCR35DRAFT_320792</name>
</gene>
<dbReference type="GO" id="GO:0005634">
    <property type="term" value="C:nucleus"/>
    <property type="evidence" value="ECO:0007669"/>
    <property type="project" value="TreeGrafter"/>
</dbReference>
<dbReference type="GO" id="GO:0030286">
    <property type="term" value="C:dynein complex"/>
    <property type="evidence" value="ECO:0007669"/>
    <property type="project" value="UniProtKB-KW"/>
</dbReference>
<dbReference type="Pfam" id="PF01302">
    <property type="entry name" value="CAP_GLY"/>
    <property type="match status" value="1"/>
</dbReference>